<accession>A0A2M8LHS2</accession>
<reference evidence="8" key="1">
    <citation type="submission" date="2017-09" db="EMBL/GenBank/DDBJ databases">
        <title>Depth-based differentiation of microbial function through sediment-hosted aquifers and enrichment of novel symbionts in the deep terrestrial subsurface.</title>
        <authorList>
            <person name="Probst A.J."/>
            <person name="Ladd B."/>
            <person name="Jarett J.K."/>
            <person name="Geller-Mcgrath D.E."/>
            <person name="Sieber C.M.K."/>
            <person name="Emerson J.B."/>
            <person name="Anantharaman K."/>
            <person name="Thomas B.C."/>
            <person name="Malmstrom R."/>
            <person name="Stieglmeier M."/>
            <person name="Klingl A."/>
            <person name="Woyke T."/>
            <person name="Ryan C.M."/>
            <person name="Banfield J.F."/>
        </authorList>
    </citation>
    <scope>NUCLEOTIDE SEQUENCE [LARGE SCALE GENOMIC DNA]</scope>
</reference>
<keyword evidence="2" id="KW-0732">Signal</keyword>
<dbReference type="InterPro" id="IPR052206">
    <property type="entry name" value="Retinol_saturase"/>
</dbReference>
<evidence type="ECO:0000313" key="7">
    <source>
        <dbReference type="EMBL" id="PJE76988.1"/>
    </source>
</evidence>
<keyword evidence="3" id="KW-0274">FAD</keyword>
<dbReference type="SUPFAM" id="SSF51905">
    <property type="entry name" value="FAD/NAD(P)-binding domain"/>
    <property type="match status" value="1"/>
</dbReference>
<dbReference type="GO" id="GO:0016491">
    <property type="term" value="F:oxidoreductase activity"/>
    <property type="evidence" value="ECO:0007669"/>
    <property type="project" value="InterPro"/>
</dbReference>
<comment type="caution">
    <text evidence="7">The sequence shown here is derived from an EMBL/GenBank/DDBJ whole genome shotgun (WGS) entry which is preliminary data.</text>
</comment>
<name>A0A2M8LHS2_9BACT</name>
<evidence type="ECO:0000259" key="6">
    <source>
        <dbReference type="Pfam" id="PF01593"/>
    </source>
</evidence>
<organism evidence="7 8">
    <name type="scientific">Candidatus Uhrbacteria bacterium CG10_big_fil_rev_8_21_14_0_10_48_16</name>
    <dbReference type="NCBI Taxonomy" id="1975038"/>
    <lineage>
        <taxon>Bacteria</taxon>
        <taxon>Candidatus Uhriibacteriota</taxon>
    </lineage>
</organism>
<evidence type="ECO:0000256" key="1">
    <source>
        <dbReference type="ARBA" id="ARBA00022630"/>
    </source>
</evidence>
<sequence>MAKKSSTTALTPERHAEQDARYAQGHEYDYIIIGTGSSALTVGALLANAGYKVCMLEAHDIPGGYCQSFRTGDFYFCAQVHYIWGCAPGGKIYEFLKRVGLEKDITFELFDKSGYDVMALPDGKKVRIPYGWDKLVENVVEAYPDQKGPMEQFVGVLKKIREEFRFLPDRKLTWKDYVKAYKVMTIIKYRKATLQNLFDECGLSKEAQAVLCANAGDFMEPPERLSLFMYVALFGGYNTGAYYPTKHFKYYIERLADFITEHDGCHIYYETEVDQIKTENGKVVGVSTKNGKTFTAKNYICNGDPKKMAGVIGLEKFPEEEQKKLDYTYSPAGVVVYLGLKDINLRDYGFGSSNIWHLEQWDMNKMWHEMGEVNFESPWIFMSTPTLHTSEPGTTPSPENQILEIAAYTEYQPFKDAQDKSYAEYAKLKQKIAERMIDLVEEKYIPNLRKHIMVKTVGTSTTNEDFILTPHGNAYGSTMTPEQVSLNRLKAKTPFENFWWCNASSGWAGMYGTVSTGMQLYMDLTGDRFYDQVTSKSDEETIAEL</sequence>
<gene>
    <name evidence="7" type="ORF">COV05_02240</name>
</gene>
<evidence type="ECO:0000256" key="5">
    <source>
        <dbReference type="ARBA" id="ARBA00023027"/>
    </source>
</evidence>
<evidence type="ECO:0000256" key="2">
    <source>
        <dbReference type="ARBA" id="ARBA00022729"/>
    </source>
</evidence>
<dbReference type="InterPro" id="IPR002937">
    <property type="entry name" value="Amino_oxidase"/>
</dbReference>
<keyword evidence="4" id="KW-0521">NADP</keyword>
<dbReference type="Proteomes" id="UP000231436">
    <property type="component" value="Unassembled WGS sequence"/>
</dbReference>
<dbReference type="AlphaFoldDB" id="A0A2M8LHS2"/>
<dbReference type="PANTHER" id="PTHR46091">
    <property type="entry name" value="BLR7054 PROTEIN"/>
    <property type="match status" value="1"/>
</dbReference>
<keyword evidence="5" id="KW-0520">NAD</keyword>
<dbReference type="Gene3D" id="3.50.50.60">
    <property type="entry name" value="FAD/NAD(P)-binding domain"/>
    <property type="match status" value="2"/>
</dbReference>
<proteinExistence type="predicted"/>
<evidence type="ECO:0000256" key="3">
    <source>
        <dbReference type="ARBA" id="ARBA00022827"/>
    </source>
</evidence>
<keyword evidence="1" id="KW-0285">Flavoprotein</keyword>
<evidence type="ECO:0000313" key="8">
    <source>
        <dbReference type="Proteomes" id="UP000231436"/>
    </source>
</evidence>
<dbReference type="Pfam" id="PF01593">
    <property type="entry name" value="Amino_oxidase"/>
    <property type="match status" value="1"/>
</dbReference>
<protein>
    <submittedName>
        <fullName evidence="7">NAD(P)/FAD-dependent oxidoreductase</fullName>
    </submittedName>
</protein>
<dbReference type="InterPro" id="IPR036188">
    <property type="entry name" value="FAD/NAD-bd_sf"/>
</dbReference>
<evidence type="ECO:0000256" key="4">
    <source>
        <dbReference type="ARBA" id="ARBA00022857"/>
    </source>
</evidence>
<dbReference type="EMBL" id="PFEU01000008">
    <property type="protein sequence ID" value="PJE76988.1"/>
    <property type="molecule type" value="Genomic_DNA"/>
</dbReference>
<feature type="domain" description="Amine oxidase" evidence="6">
    <location>
        <begin position="41"/>
        <end position="351"/>
    </location>
</feature>
<dbReference type="PANTHER" id="PTHR46091:SF3">
    <property type="entry name" value="AMINE OXIDASE DOMAIN-CONTAINING PROTEIN"/>
    <property type="match status" value="1"/>
</dbReference>